<protein>
    <recommendedName>
        <fullName evidence="1">SCP domain-containing protein</fullName>
    </recommendedName>
</protein>
<dbReference type="InterPro" id="IPR018244">
    <property type="entry name" value="Allrgn_V5/Tpx1_CS"/>
</dbReference>
<dbReference type="PROSITE" id="PS01009">
    <property type="entry name" value="CRISP_1"/>
    <property type="match status" value="1"/>
</dbReference>
<comment type="caution">
    <text evidence="2">The sequence shown here is derived from an EMBL/GenBank/DDBJ whole genome shotgun (WGS) entry which is preliminary data.</text>
</comment>
<evidence type="ECO:0000313" key="2">
    <source>
        <dbReference type="EMBL" id="CAF3713247.1"/>
    </source>
</evidence>
<dbReference type="PRINTS" id="PR00837">
    <property type="entry name" value="V5TPXLIKE"/>
</dbReference>
<sequence length="263" mass="30249">MFTSGIPLKQVNHENDLELNTKVRHNDSLVNELLQSIDMFRRDNGDFPRHLNKREDFTSQQRQFQNEMLYAHNFFRSYYCAQPLTLDDELNRSAQRFAQKLADTNQFQHSGTPGVGENLYWASGIQINGYNAPIAWYQEIKDYDFNNGGFSMSTGHFTQLVWRNTKRLGVGVAYTNGGQSVYVVAQYLPPGNYQGQYQENKKKYQSDSILITFNCGKDIKVSITTINLVINQDQRSNYAQIQSSSISIQFIYNQIANCLNSTN</sequence>
<dbReference type="Gene3D" id="3.40.33.10">
    <property type="entry name" value="CAP"/>
    <property type="match status" value="1"/>
</dbReference>
<dbReference type="FunFam" id="3.40.33.10:FF:000002">
    <property type="entry name" value="Golgi-associated plant pathogenesis-related protein 1"/>
    <property type="match status" value="1"/>
</dbReference>
<dbReference type="Proteomes" id="UP000663823">
    <property type="component" value="Unassembled WGS sequence"/>
</dbReference>
<feature type="domain" description="SCP" evidence="1">
    <location>
        <begin position="63"/>
        <end position="195"/>
    </location>
</feature>
<dbReference type="InterPro" id="IPR014044">
    <property type="entry name" value="CAP_dom"/>
</dbReference>
<dbReference type="GO" id="GO:0005576">
    <property type="term" value="C:extracellular region"/>
    <property type="evidence" value="ECO:0007669"/>
    <property type="project" value="InterPro"/>
</dbReference>
<name>A0A818VKC5_9BILA</name>
<dbReference type="InterPro" id="IPR034113">
    <property type="entry name" value="SCP_GAPR1-like"/>
</dbReference>
<accession>A0A818VKC5</accession>
<dbReference type="EMBL" id="CAJOAX010001411">
    <property type="protein sequence ID" value="CAF3713247.1"/>
    <property type="molecule type" value="Genomic_DNA"/>
</dbReference>
<evidence type="ECO:0000313" key="3">
    <source>
        <dbReference type="Proteomes" id="UP000663823"/>
    </source>
</evidence>
<dbReference type="Pfam" id="PF00188">
    <property type="entry name" value="CAP"/>
    <property type="match status" value="1"/>
</dbReference>
<evidence type="ECO:0000259" key="1">
    <source>
        <dbReference type="SMART" id="SM00198"/>
    </source>
</evidence>
<dbReference type="SUPFAM" id="SSF55797">
    <property type="entry name" value="PR-1-like"/>
    <property type="match status" value="1"/>
</dbReference>
<dbReference type="SMART" id="SM00198">
    <property type="entry name" value="SCP"/>
    <property type="match status" value="1"/>
</dbReference>
<organism evidence="2 3">
    <name type="scientific">Rotaria sordida</name>
    <dbReference type="NCBI Taxonomy" id="392033"/>
    <lineage>
        <taxon>Eukaryota</taxon>
        <taxon>Metazoa</taxon>
        <taxon>Spiralia</taxon>
        <taxon>Gnathifera</taxon>
        <taxon>Rotifera</taxon>
        <taxon>Eurotatoria</taxon>
        <taxon>Bdelloidea</taxon>
        <taxon>Philodinida</taxon>
        <taxon>Philodinidae</taxon>
        <taxon>Rotaria</taxon>
    </lineage>
</organism>
<gene>
    <name evidence="2" type="ORF">OTI717_LOCUS13328</name>
</gene>
<dbReference type="InterPro" id="IPR001283">
    <property type="entry name" value="CRISP-related"/>
</dbReference>
<reference evidence="2" key="1">
    <citation type="submission" date="2021-02" db="EMBL/GenBank/DDBJ databases">
        <authorList>
            <person name="Nowell W R."/>
        </authorList>
    </citation>
    <scope>NUCLEOTIDE SEQUENCE</scope>
</reference>
<dbReference type="AlphaFoldDB" id="A0A818VKC5"/>
<dbReference type="CDD" id="cd05382">
    <property type="entry name" value="CAP_GAPR1-like"/>
    <property type="match status" value="1"/>
</dbReference>
<dbReference type="InterPro" id="IPR035940">
    <property type="entry name" value="CAP_sf"/>
</dbReference>
<proteinExistence type="predicted"/>
<dbReference type="PANTHER" id="PTHR10334">
    <property type="entry name" value="CYSTEINE-RICH SECRETORY PROTEIN-RELATED"/>
    <property type="match status" value="1"/>
</dbReference>